<feature type="transmembrane region" description="Helical" evidence="7">
    <location>
        <begin position="229"/>
        <end position="249"/>
    </location>
</feature>
<dbReference type="GO" id="GO:0022857">
    <property type="term" value="F:transmembrane transporter activity"/>
    <property type="evidence" value="ECO:0007669"/>
    <property type="project" value="InterPro"/>
</dbReference>
<dbReference type="EMBL" id="JNFA01000025">
    <property type="protein sequence ID" value="KGL39784.1"/>
    <property type="molecule type" value="Genomic_DNA"/>
</dbReference>
<organism evidence="9 11">
    <name type="scientific">Listeria booriae</name>
    <dbReference type="NCBI Taxonomy" id="1552123"/>
    <lineage>
        <taxon>Bacteria</taxon>
        <taxon>Bacillati</taxon>
        <taxon>Bacillota</taxon>
        <taxon>Bacilli</taxon>
        <taxon>Bacillales</taxon>
        <taxon>Listeriaceae</taxon>
        <taxon>Listeria</taxon>
    </lineage>
</organism>
<dbReference type="PANTHER" id="PTHR34390">
    <property type="entry name" value="UPF0442 PROTEIN YJJB-RELATED"/>
    <property type="match status" value="1"/>
</dbReference>
<dbReference type="STRING" id="1552123.EP57_12030"/>
<proteinExistence type="inferred from homology"/>
<evidence type="ECO:0000256" key="4">
    <source>
        <dbReference type="ARBA" id="ARBA00022989"/>
    </source>
</evidence>
<dbReference type="GO" id="GO:0005886">
    <property type="term" value="C:plasma membrane"/>
    <property type="evidence" value="ECO:0007669"/>
    <property type="project" value="UniProtKB-SubCell"/>
</dbReference>
<evidence type="ECO:0000313" key="12">
    <source>
        <dbReference type="Proteomes" id="UP000529446"/>
    </source>
</evidence>
<dbReference type="RefSeq" id="WP_036086986.1">
    <property type="nucleotide sequence ID" value="NZ_CBCSHQ010000018.1"/>
</dbReference>
<dbReference type="EMBL" id="JAARXI010000001">
    <property type="protein sequence ID" value="MBC2115282.1"/>
    <property type="molecule type" value="Genomic_DNA"/>
</dbReference>
<evidence type="ECO:0000259" key="8">
    <source>
        <dbReference type="Pfam" id="PF06738"/>
    </source>
</evidence>
<gene>
    <name evidence="9" type="ORF">EP57_12030</name>
    <name evidence="10" type="ORF">HCB06_01500</name>
</gene>
<name>A0A099W1L4_9LIST</name>
<evidence type="ECO:0000256" key="5">
    <source>
        <dbReference type="ARBA" id="ARBA00023136"/>
    </source>
</evidence>
<evidence type="ECO:0000313" key="9">
    <source>
        <dbReference type="EMBL" id="KGL39784.1"/>
    </source>
</evidence>
<dbReference type="OrthoDB" id="9813917at2"/>
<dbReference type="GeneID" id="58718081"/>
<feature type="transmembrane region" description="Helical" evidence="7">
    <location>
        <begin position="113"/>
        <end position="135"/>
    </location>
</feature>
<comment type="similarity">
    <text evidence="6">Belongs to the ThrE exporter (TC 2.A.79) family.</text>
</comment>
<evidence type="ECO:0000256" key="1">
    <source>
        <dbReference type="ARBA" id="ARBA00004651"/>
    </source>
</evidence>
<reference evidence="10 12" key="2">
    <citation type="submission" date="2020-03" db="EMBL/GenBank/DDBJ databases">
        <title>Soil Listeria distribution.</title>
        <authorList>
            <person name="Liao J."/>
            <person name="Wiedmann M."/>
        </authorList>
    </citation>
    <scope>NUCLEOTIDE SEQUENCE [LARGE SCALE GENOMIC DNA]</scope>
    <source>
        <strain evidence="10 12">FSL L7-0360</strain>
    </source>
</reference>
<dbReference type="InterPro" id="IPR050539">
    <property type="entry name" value="ThrE_Dicarb/AminoAcid_Exp"/>
</dbReference>
<keyword evidence="3 7" id="KW-0812">Transmembrane</keyword>
<dbReference type="Proteomes" id="UP000029844">
    <property type="component" value="Unassembled WGS sequence"/>
</dbReference>
<protein>
    <submittedName>
        <fullName evidence="9">Membrane protein</fullName>
    </submittedName>
    <submittedName>
        <fullName evidence="10">Threonine/serine exporter family protein</fullName>
    </submittedName>
</protein>
<evidence type="ECO:0000256" key="2">
    <source>
        <dbReference type="ARBA" id="ARBA00022475"/>
    </source>
</evidence>
<dbReference type="Pfam" id="PF06738">
    <property type="entry name" value="ThrE"/>
    <property type="match status" value="1"/>
</dbReference>
<feature type="transmembrane region" description="Helical" evidence="7">
    <location>
        <begin position="170"/>
        <end position="190"/>
    </location>
</feature>
<evidence type="ECO:0000256" key="6">
    <source>
        <dbReference type="ARBA" id="ARBA00034125"/>
    </source>
</evidence>
<evidence type="ECO:0000256" key="7">
    <source>
        <dbReference type="SAM" id="Phobius"/>
    </source>
</evidence>
<keyword evidence="4 7" id="KW-1133">Transmembrane helix</keyword>
<dbReference type="InterPro" id="IPR010619">
    <property type="entry name" value="ThrE-like_N"/>
</dbReference>
<reference evidence="9 11" key="1">
    <citation type="submission" date="2014-05" db="EMBL/GenBank/DDBJ databases">
        <title>Novel Listeriaceae from food processing environments.</title>
        <authorList>
            <person name="den Bakker H.C."/>
        </authorList>
    </citation>
    <scope>NUCLEOTIDE SEQUENCE [LARGE SCALE GENOMIC DNA]</scope>
    <source>
        <strain evidence="9 11">FSL A5-0281</strain>
    </source>
</reference>
<dbReference type="GO" id="GO:0015744">
    <property type="term" value="P:succinate transport"/>
    <property type="evidence" value="ECO:0007669"/>
    <property type="project" value="TreeGrafter"/>
</dbReference>
<dbReference type="eggNOG" id="COG2966">
    <property type="taxonomic scope" value="Bacteria"/>
</dbReference>
<evidence type="ECO:0000256" key="3">
    <source>
        <dbReference type="ARBA" id="ARBA00022692"/>
    </source>
</evidence>
<dbReference type="PANTHER" id="PTHR34390:SF2">
    <property type="entry name" value="SUCCINATE TRANSPORTER SUBUNIT YJJP-RELATED"/>
    <property type="match status" value="1"/>
</dbReference>
<evidence type="ECO:0000313" key="10">
    <source>
        <dbReference type="EMBL" id="MBC2115282.1"/>
    </source>
</evidence>
<feature type="domain" description="Threonine/serine exporter-like N-terminal" evidence="8">
    <location>
        <begin position="12"/>
        <end position="248"/>
    </location>
</feature>
<comment type="subcellular location">
    <subcellularLocation>
        <location evidence="1">Cell membrane</location>
        <topology evidence="1">Multi-pass membrane protein</topology>
    </subcellularLocation>
</comment>
<feature type="transmembrane region" description="Helical" evidence="7">
    <location>
        <begin position="141"/>
        <end position="158"/>
    </location>
</feature>
<keyword evidence="11" id="KW-1185">Reference proteome</keyword>
<sequence length="250" mass="27227">MEETSEDLLLETCLLAGKIMMESGAEMYRVEDTMSRIAETATETKGISFVTPTGIFMALQGGSTVKMEQIPTRTINLEKVSMVNDLSREFTMRKISLGKLYTQLRSLDKEVKFFPVWLQVMASAVVSGTLMMIFGGVWKDFIATSLIGAIGFVIFYYGTEFFKVKFLAEFLAAFSIGLLSVLVISIGWGVSLDKMVIGAVMPLVPGVPITNAVRDLLAGHLLSGMARGTEALITAGTIGIGIAVVFRFFT</sequence>
<comment type="caution">
    <text evidence="9">The sequence shown here is derived from an EMBL/GenBank/DDBJ whole genome shotgun (WGS) entry which is preliminary data.</text>
</comment>
<dbReference type="Proteomes" id="UP000529446">
    <property type="component" value="Unassembled WGS sequence"/>
</dbReference>
<dbReference type="AlphaFoldDB" id="A0A099W1L4"/>
<accession>A0A099W1L4</accession>
<keyword evidence="5 7" id="KW-0472">Membrane</keyword>
<keyword evidence="2" id="KW-1003">Cell membrane</keyword>
<evidence type="ECO:0000313" key="11">
    <source>
        <dbReference type="Proteomes" id="UP000029844"/>
    </source>
</evidence>